<evidence type="ECO:0000256" key="6">
    <source>
        <dbReference type="SAM" id="MobiDB-lite"/>
    </source>
</evidence>
<comment type="catalytic activity">
    <reaction evidence="1">
        <text>a uridine in mRNA = a pseudouridine in mRNA</text>
        <dbReference type="Rhea" id="RHEA:56644"/>
        <dbReference type="Rhea" id="RHEA-COMP:14658"/>
        <dbReference type="Rhea" id="RHEA-COMP:14659"/>
        <dbReference type="ChEBI" id="CHEBI:65314"/>
        <dbReference type="ChEBI" id="CHEBI:65315"/>
    </reaction>
</comment>
<dbReference type="EC" id="5.4.99.25" evidence="3"/>
<name>A0ABP1DBP0_9APHY</name>
<evidence type="ECO:0000256" key="1">
    <source>
        <dbReference type="ARBA" id="ARBA00001166"/>
    </source>
</evidence>
<gene>
    <name evidence="8" type="ORF">GFSPODELE1_LOCUS5071</name>
</gene>
<evidence type="ECO:0000256" key="5">
    <source>
        <dbReference type="ARBA" id="ARBA00023235"/>
    </source>
</evidence>
<keyword evidence="9" id="KW-1185">Reference proteome</keyword>
<feature type="region of interest" description="Disordered" evidence="6">
    <location>
        <begin position="38"/>
        <end position="61"/>
    </location>
</feature>
<sequence>MITFKAKQLCLFSHCMLRLLPRSKQTILQQVAKRNLSQGLSFPPRMPKETTTKQPLSGTFGVAKPSGPTSMALVNDIKKLVSNSSLFVEESKLQGAKHKRKGKYRRGPVKIGQGGTLDPLADGVLVVAIGKATRDLAEFLNCVKEYETTCLLGCETDSYDSEGAQVRVAPWKHVTREKVEEALQQFRGEITQTPPIFSALKMDGKPLYEYAREGIPLPRPIEARNVTIHSLEVIEWKGSDHSFRWPEKKLSEDQKKALEKALKGVDEQAKVEDSPVSESEHSDVPTAFVLRMQVSGGTYVRSVAHELGHALGSAAHVVTLTRTRQGRFTLRPTEPSDMSCVPWSVFEKALENPGEPDSDGRLEWERDVLEKFEVFDESNKKSKQQKN</sequence>
<evidence type="ECO:0000259" key="7">
    <source>
        <dbReference type="Pfam" id="PF01509"/>
    </source>
</evidence>
<dbReference type="Gene3D" id="3.30.2350.10">
    <property type="entry name" value="Pseudouridine synthase"/>
    <property type="match status" value="1"/>
</dbReference>
<keyword evidence="5" id="KW-0413">Isomerase</keyword>
<feature type="domain" description="Pseudouridine synthase II N-terminal" evidence="7">
    <location>
        <begin position="108"/>
        <end position="244"/>
    </location>
</feature>
<accession>A0ABP1DBP0</accession>
<evidence type="ECO:0000313" key="9">
    <source>
        <dbReference type="Proteomes" id="UP001497453"/>
    </source>
</evidence>
<dbReference type="Pfam" id="PF01509">
    <property type="entry name" value="TruB_N"/>
    <property type="match status" value="1"/>
</dbReference>
<dbReference type="PANTHER" id="PTHR13767:SF2">
    <property type="entry name" value="PSEUDOURIDYLATE SYNTHASE TRUB1"/>
    <property type="match status" value="1"/>
</dbReference>
<dbReference type="HAMAP" id="MF_01080">
    <property type="entry name" value="TruB_bact"/>
    <property type="match status" value="1"/>
</dbReference>
<dbReference type="InterPro" id="IPR020103">
    <property type="entry name" value="PsdUridine_synth_cat_dom_sf"/>
</dbReference>
<reference evidence="9" key="1">
    <citation type="submission" date="2024-04" db="EMBL/GenBank/DDBJ databases">
        <authorList>
            <person name="Shaw F."/>
            <person name="Minotto A."/>
        </authorList>
    </citation>
    <scope>NUCLEOTIDE SEQUENCE [LARGE SCALE GENOMIC DNA]</scope>
</reference>
<keyword evidence="4" id="KW-0819">tRNA processing</keyword>
<dbReference type="NCBIfam" id="TIGR00431">
    <property type="entry name" value="TruB"/>
    <property type="match status" value="1"/>
</dbReference>
<proteinExistence type="inferred from homology"/>
<evidence type="ECO:0000313" key="8">
    <source>
        <dbReference type="EMBL" id="CAL1704614.1"/>
    </source>
</evidence>
<evidence type="ECO:0000256" key="3">
    <source>
        <dbReference type="ARBA" id="ARBA00012787"/>
    </source>
</evidence>
<dbReference type="PANTHER" id="PTHR13767">
    <property type="entry name" value="TRNA-PSEUDOURIDINE SYNTHASE"/>
    <property type="match status" value="1"/>
</dbReference>
<evidence type="ECO:0000256" key="4">
    <source>
        <dbReference type="ARBA" id="ARBA00022694"/>
    </source>
</evidence>
<dbReference type="Proteomes" id="UP001497453">
    <property type="component" value="Chromosome 3"/>
</dbReference>
<protein>
    <recommendedName>
        <fullName evidence="3">tRNA pseudouridine(55) synthase</fullName>
        <ecNumber evidence="3">5.4.99.25</ecNumber>
    </recommendedName>
</protein>
<dbReference type="InterPro" id="IPR014780">
    <property type="entry name" value="tRNA_psdUridine_synth_TruB"/>
</dbReference>
<evidence type="ECO:0000256" key="2">
    <source>
        <dbReference type="ARBA" id="ARBA00008999"/>
    </source>
</evidence>
<organism evidence="8 9">
    <name type="scientific">Somion occarium</name>
    <dbReference type="NCBI Taxonomy" id="3059160"/>
    <lineage>
        <taxon>Eukaryota</taxon>
        <taxon>Fungi</taxon>
        <taxon>Dikarya</taxon>
        <taxon>Basidiomycota</taxon>
        <taxon>Agaricomycotina</taxon>
        <taxon>Agaricomycetes</taxon>
        <taxon>Polyporales</taxon>
        <taxon>Cerrenaceae</taxon>
        <taxon>Somion</taxon>
    </lineage>
</organism>
<comment type="similarity">
    <text evidence="2">Belongs to the pseudouridine synthase TruB family.</text>
</comment>
<dbReference type="EMBL" id="OZ037946">
    <property type="protein sequence ID" value="CAL1704614.1"/>
    <property type="molecule type" value="Genomic_DNA"/>
</dbReference>
<dbReference type="SUPFAM" id="SSF55120">
    <property type="entry name" value="Pseudouridine synthase"/>
    <property type="match status" value="1"/>
</dbReference>
<dbReference type="InterPro" id="IPR002501">
    <property type="entry name" value="PsdUridine_synth_N"/>
</dbReference>